<organism evidence="4 5">
    <name type="scientific">Alicyclobacillus macrosporangiidus</name>
    <dbReference type="NCBI Taxonomy" id="392015"/>
    <lineage>
        <taxon>Bacteria</taxon>
        <taxon>Bacillati</taxon>
        <taxon>Bacillota</taxon>
        <taxon>Bacilli</taxon>
        <taxon>Bacillales</taxon>
        <taxon>Alicyclobacillaceae</taxon>
        <taxon>Alicyclobacillus</taxon>
    </lineage>
</organism>
<dbReference type="PANTHER" id="PTHR36925:SF1">
    <property type="entry name" value="COBALT-PRECORRIN-6A REDUCTASE"/>
    <property type="match status" value="1"/>
</dbReference>
<dbReference type="UniPathway" id="UPA00148"/>
<gene>
    <name evidence="4" type="ORF">SAMN05421543_11084</name>
</gene>
<dbReference type="GO" id="GO:0009236">
    <property type="term" value="P:cobalamin biosynthetic process"/>
    <property type="evidence" value="ECO:0007669"/>
    <property type="project" value="UniProtKB-UniPathway"/>
</dbReference>
<dbReference type="GO" id="GO:0016994">
    <property type="term" value="F:precorrin-6A reductase activity"/>
    <property type="evidence" value="ECO:0007669"/>
    <property type="project" value="InterPro"/>
</dbReference>
<dbReference type="STRING" id="392015.SAMN05421543_11084"/>
<keyword evidence="5" id="KW-1185">Reference proteome</keyword>
<sequence>MGAARGVRAVIFFLAGTSDARALAITLQQEGFPLLCSVVTESAAENLRAAGLQARVGRLDAAGMQAALRQTGARILVDASHPFAEEAHRTAMAAAAAAGIPYVRYERAEKSFEGHPGITVVDNYEAAADLAFAKKGSVFLATGGKTLALFARRLYGQPGIRMVVRLLPRIDNMEQCEQLGIAHRDIVAMLGPFSYELNQALFRHFETTLMITKESGDAGAVDEKVRAAVDMGIEVVVIGRPRLDYGVRFSTAEEMVREVRRLWTA</sequence>
<dbReference type="RefSeq" id="WP_425426537.1">
    <property type="nucleotide sequence ID" value="NZ_FPBV01000010.1"/>
</dbReference>
<name>A0A1I7JJN1_9BACL</name>
<reference evidence="5" key="1">
    <citation type="submission" date="2016-10" db="EMBL/GenBank/DDBJ databases">
        <authorList>
            <person name="Varghese N."/>
        </authorList>
    </citation>
    <scope>NUCLEOTIDE SEQUENCE [LARGE SCALE GENOMIC DNA]</scope>
    <source>
        <strain evidence="5">DSM 17980</strain>
    </source>
</reference>
<dbReference type="PANTHER" id="PTHR36925">
    <property type="entry name" value="COBALT-PRECORRIN-6A REDUCTASE"/>
    <property type="match status" value="1"/>
</dbReference>
<accession>A0A1I7JJN1</accession>
<evidence type="ECO:0000256" key="1">
    <source>
        <dbReference type="ARBA" id="ARBA00004953"/>
    </source>
</evidence>
<dbReference type="InterPro" id="IPR003723">
    <property type="entry name" value="Precorrin-6x_reduct"/>
</dbReference>
<dbReference type="NCBIfam" id="TIGR00715">
    <property type="entry name" value="precor6x_red"/>
    <property type="match status" value="1"/>
</dbReference>
<dbReference type="Proteomes" id="UP000183508">
    <property type="component" value="Unassembled WGS sequence"/>
</dbReference>
<evidence type="ECO:0000256" key="2">
    <source>
        <dbReference type="ARBA" id="ARBA00022573"/>
    </source>
</evidence>
<dbReference type="EMBL" id="FPBV01000010">
    <property type="protein sequence ID" value="SFU85404.1"/>
    <property type="molecule type" value="Genomic_DNA"/>
</dbReference>
<proteinExistence type="predicted"/>
<dbReference type="eggNOG" id="COG2099">
    <property type="taxonomic scope" value="Bacteria"/>
</dbReference>
<dbReference type="AlphaFoldDB" id="A0A1I7JJN1"/>
<evidence type="ECO:0000313" key="5">
    <source>
        <dbReference type="Proteomes" id="UP000183508"/>
    </source>
</evidence>
<dbReference type="PROSITE" id="PS51014">
    <property type="entry name" value="COBK_CBIJ"/>
    <property type="match status" value="1"/>
</dbReference>
<comment type="pathway">
    <text evidence="1">Cofactor biosynthesis; adenosylcobalamin biosynthesis.</text>
</comment>
<evidence type="ECO:0000256" key="3">
    <source>
        <dbReference type="ARBA" id="ARBA00023002"/>
    </source>
</evidence>
<protein>
    <submittedName>
        <fullName evidence="4">Precorrin-6A/cobalt-precorrin-6A reductase</fullName>
    </submittedName>
</protein>
<evidence type="ECO:0000313" key="4">
    <source>
        <dbReference type="EMBL" id="SFU85404.1"/>
    </source>
</evidence>
<keyword evidence="3" id="KW-0560">Oxidoreductase</keyword>
<keyword evidence="2" id="KW-0169">Cobalamin biosynthesis</keyword>
<dbReference type="Pfam" id="PF02571">
    <property type="entry name" value="CbiJ"/>
    <property type="match status" value="1"/>
</dbReference>